<dbReference type="EMBL" id="CAXAMM010002191">
    <property type="protein sequence ID" value="CAK8995098.1"/>
    <property type="molecule type" value="Genomic_DNA"/>
</dbReference>
<keyword evidence="1" id="KW-1133">Transmembrane helix</keyword>
<comment type="caution">
    <text evidence="2">The sequence shown here is derived from an EMBL/GenBank/DDBJ whole genome shotgun (WGS) entry which is preliminary data.</text>
</comment>
<dbReference type="Proteomes" id="UP001642464">
    <property type="component" value="Unassembled WGS sequence"/>
</dbReference>
<feature type="transmembrane region" description="Helical" evidence="1">
    <location>
        <begin position="21"/>
        <end position="40"/>
    </location>
</feature>
<reference evidence="2 3" key="1">
    <citation type="submission" date="2024-02" db="EMBL/GenBank/DDBJ databases">
        <authorList>
            <person name="Chen Y."/>
            <person name="Shah S."/>
            <person name="Dougan E. K."/>
            <person name="Thang M."/>
            <person name="Chan C."/>
        </authorList>
    </citation>
    <scope>NUCLEOTIDE SEQUENCE [LARGE SCALE GENOMIC DNA]</scope>
</reference>
<organism evidence="2 3">
    <name type="scientific">Durusdinium trenchii</name>
    <dbReference type="NCBI Taxonomy" id="1381693"/>
    <lineage>
        <taxon>Eukaryota</taxon>
        <taxon>Sar</taxon>
        <taxon>Alveolata</taxon>
        <taxon>Dinophyceae</taxon>
        <taxon>Suessiales</taxon>
        <taxon>Symbiodiniaceae</taxon>
        <taxon>Durusdinium</taxon>
    </lineage>
</organism>
<keyword evidence="3" id="KW-1185">Reference proteome</keyword>
<evidence type="ECO:0000313" key="2">
    <source>
        <dbReference type="EMBL" id="CAK8995098.1"/>
    </source>
</evidence>
<evidence type="ECO:0000313" key="3">
    <source>
        <dbReference type="Proteomes" id="UP001642464"/>
    </source>
</evidence>
<evidence type="ECO:0000256" key="1">
    <source>
        <dbReference type="SAM" id="Phobius"/>
    </source>
</evidence>
<keyword evidence="1" id="KW-0812">Transmembrane</keyword>
<protein>
    <submittedName>
        <fullName evidence="2">Uncharacterized protein</fullName>
    </submittedName>
</protein>
<gene>
    <name evidence="2" type="ORF">SCF082_LOCUS4210</name>
</gene>
<proteinExistence type="predicted"/>
<sequence length="252" mass="27939">MCPPLPRNGAMAISTATRLKLDLAAASALLGAVIVTAVFWRRPKAAVPQPVPVVFSYPVQSEDKEEPSQEEAVDFDLQLQEESRLLQEAARTVKLVLSTGAFQALPHVHVAQKQLDAIASKLDEVSDLLSPHNMYWRFGRDEPMKQLLETPLLQLAASEGAMVPVTLGHVKEPGEYLIARFLVSGTDAQKSRYREFSSGILDALQRERLMMRLEWIFHSMWEMPLTWGDGIDDTDFAAHGSAWGVSVKPAYG</sequence>
<accession>A0ABP0HY05</accession>
<name>A0ABP0HY05_9DINO</name>
<keyword evidence="1" id="KW-0472">Membrane</keyword>